<keyword evidence="2" id="KW-1185">Reference proteome</keyword>
<gene>
    <name evidence="1" type="ORF">A7L45_18430</name>
</gene>
<accession>A0A1J0GKH9</accession>
<dbReference type="InterPro" id="IPR030910">
    <property type="entry name" value="SLAP_dom"/>
</dbReference>
<protein>
    <recommendedName>
        <fullName evidence="3">SLAP domain-containing protein</fullName>
    </recommendedName>
</protein>
<dbReference type="KEGG" id="ceu:A7L45_18430"/>
<name>A0A1J0GKH9_9CLOT</name>
<evidence type="ECO:0000313" key="1">
    <source>
        <dbReference type="EMBL" id="APC41898.1"/>
    </source>
</evidence>
<dbReference type="AlphaFoldDB" id="A0A1J0GKH9"/>
<dbReference type="EMBL" id="CP015756">
    <property type="protein sequence ID" value="APC41898.1"/>
    <property type="molecule type" value="Genomic_DNA"/>
</dbReference>
<dbReference type="STRING" id="1552.A7L45_18430"/>
<evidence type="ECO:0000313" key="2">
    <source>
        <dbReference type="Proteomes" id="UP000182569"/>
    </source>
</evidence>
<organism evidence="1 2">
    <name type="scientific">Clostridium estertheticum subsp. estertheticum</name>
    <dbReference type="NCBI Taxonomy" id="1552"/>
    <lineage>
        <taxon>Bacteria</taxon>
        <taxon>Bacillati</taxon>
        <taxon>Bacillota</taxon>
        <taxon>Clostridia</taxon>
        <taxon>Eubacteriales</taxon>
        <taxon>Clostridiaceae</taxon>
        <taxon>Clostridium</taxon>
    </lineage>
</organism>
<dbReference type="Proteomes" id="UP000182569">
    <property type="component" value="Chromosome"/>
</dbReference>
<dbReference type="NCBIfam" id="TIGR04398">
    <property type="entry name" value="SLAP_DUP"/>
    <property type="match status" value="1"/>
</dbReference>
<dbReference type="RefSeq" id="WP_071614191.1">
    <property type="nucleotide sequence ID" value="NZ_CP015756.1"/>
</dbReference>
<proteinExistence type="predicted"/>
<reference evidence="2" key="1">
    <citation type="journal article" date="2016" name="Front. Microbiol.">
        <title>Complete Genome Sequence of Clostridium estertheticum DSM 8809, a Microbe Identified in Spoiled Vacuum Packed Beef.</title>
        <authorList>
            <person name="Yu Z."/>
            <person name="Gunn L."/>
            <person name="Brennan E."/>
            <person name="Reid R."/>
            <person name="Wall P.G."/>
            <person name="Gaora O.P."/>
            <person name="Hurley D."/>
            <person name="Bolton D."/>
            <person name="Fanning S."/>
        </authorList>
    </citation>
    <scope>NUCLEOTIDE SEQUENCE [LARGE SCALE GENOMIC DNA]</scope>
    <source>
        <strain evidence="2">DSM 8809</strain>
    </source>
</reference>
<evidence type="ECO:0008006" key="3">
    <source>
        <dbReference type="Google" id="ProtNLM"/>
    </source>
</evidence>
<sequence length="205" mass="23345">MSNVDIQKVGTDFIVINDKLSGLVTITTEDLSEQNLSNNFIYKVCPNGEILNAGSENKIDEKLKKKAVRNSKEILSDKLIEDGFEEIPENLTKLELTKILEFSQNKIVKNNKYSRMFPFSVEKTDNYDLKVILLMYNGSNNESEINEFPFKLKDANDNVLIVGLIDINKKISPYKIGICEVLIEKAKLSKQLPDLTTWTITFEMA</sequence>